<name>A0ABY7FUS6_MYAAR</name>
<sequence length="296" mass="33693">KITRKNVFCQEFEMTKRPLEDIDSAIKLKTLKLDDNYEPKEDSIFVSSSLTADVSASLVFDYVLSKFVIELRKNKNERETSVCLSERNIQGLIDKLPMAIKIAEKYQQRQSSRSLDIPFEIPGEGTNEMTLMMSVKENNFGKTRKFQIDIRKCSMIGDSIRYTKDGVRVDLDEANLVFDELKKYIEKIRGAVKNSQQLLNTAYCLLAVQMIEVIHQGTECNGCATEHPSQREHMGTGGCMLEWSDKVQLSWFTVQAMIEAPRVVAVCQSASSRLPSVNRNSIPITTKVDETNQRMK</sequence>
<keyword evidence="2" id="KW-1185">Reference proteome</keyword>
<dbReference type="EMBL" id="CP111024">
    <property type="protein sequence ID" value="WAR24601.1"/>
    <property type="molecule type" value="Genomic_DNA"/>
</dbReference>
<organism evidence="1 2">
    <name type="scientific">Mya arenaria</name>
    <name type="common">Soft-shell clam</name>
    <dbReference type="NCBI Taxonomy" id="6604"/>
    <lineage>
        <taxon>Eukaryota</taxon>
        <taxon>Metazoa</taxon>
        <taxon>Spiralia</taxon>
        <taxon>Lophotrochozoa</taxon>
        <taxon>Mollusca</taxon>
        <taxon>Bivalvia</taxon>
        <taxon>Autobranchia</taxon>
        <taxon>Heteroconchia</taxon>
        <taxon>Euheterodonta</taxon>
        <taxon>Imparidentia</taxon>
        <taxon>Neoheterodontei</taxon>
        <taxon>Myida</taxon>
        <taxon>Myoidea</taxon>
        <taxon>Myidae</taxon>
        <taxon>Mya</taxon>
    </lineage>
</organism>
<evidence type="ECO:0000313" key="1">
    <source>
        <dbReference type="EMBL" id="WAR24601.1"/>
    </source>
</evidence>
<feature type="non-terminal residue" evidence="1">
    <location>
        <position position="1"/>
    </location>
</feature>
<dbReference type="Proteomes" id="UP001164746">
    <property type="component" value="Chromosome 13"/>
</dbReference>
<reference evidence="1" key="1">
    <citation type="submission" date="2022-11" db="EMBL/GenBank/DDBJ databases">
        <title>Centuries of genome instability and evolution in soft-shell clam transmissible cancer (bioRxiv).</title>
        <authorList>
            <person name="Hart S.F.M."/>
            <person name="Yonemitsu M.A."/>
            <person name="Giersch R.M."/>
            <person name="Beal B.F."/>
            <person name="Arriagada G."/>
            <person name="Davis B.W."/>
            <person name="Ostrander E.A."/>
            <person name="Goff S.P."/>
            <person name="Metzger M.J."/>
        </authorList>
    </citation>
    <scope>NUCLEOTIDE SEQUENCE</scope>
    <source>
        <strain evidence="1">MELC-2E11</strain>
        <tissue evidence="1">Siphon/mantle</tissue>
    </source>
</reference>
<protein>
    <submittedName>
        <fullName evidence="1">Uncharacterized protein</fullName>
    </submittedName>
</protein>
<proteinExistence type="predicted"/>
<evidence type="ECO:0000313" key="2">
    <source>
        <dbReference type="Proteomes" id="UP001164746"/>
    </source>
</evidence>
<gene>
    <name evidence="1" type="ORF">MAR_038270</name>
</gene>
<accession>A0ABY7FUS6</accession>